<dbReference type="PANTHER" id="PTHR22930:SF289">
    <property type="entry name" value="DDE TNP4 DOMAIN-CONTAINING PROTEIN-RELATED"/>
    <property type="match status" value="1"/>
</dbReference>
<evidence type="ECO:0000256" key="12">
    <source>
        <dbReference type="ARBA" id="ARBA00045850"/>
    </source>
</evidence>
<keyword evidence="10" id="KW-0539">Nucleus</keyword>
<keyword evidence="8" id="KW-0479">Metal-binding</keyword>
<evidence type="ECO:0000256" key="2">
    <source>
        <dbReference type="ARBA" id="ARBA00004123"/>
    </source>
</evidence>
<evidence type="ECO:0000256" key="8">
    <source>
        <dbReference type="ARBA" id="ARBA00022723"/>
    </source>
</evidence>
<dbReference type="FunCoup" id="A0A1S3JPJ3">
    <property type="interactions" value="2"/>
</dbReference>
<reference evidence="15" key="1">
    <citation type="submission" date="2025-08" db="UniProtKB">
        <authorList>
            <consortium name="RefSeq"/>
        </authorList>
    </citation>
    <scope>IDENTIFICATION</scope>
    <source>
        <tissue evidence="15">Gonads</tissue>
    </source>
</reference>
<comment type="cofactor">
    <cofactor evidence="1">
        <name>a divalent metal cation</name>
        <dbReference type="ChEBI" id="CHEBI:60240"/>
    </cofactor>
</comment>
<accession>A0A1S3JPJ3</accession>
<evidence type="ECO:0000259" key="13">
    <source>
        <dbReference type="Pfam" id="PF13359"/>
    </source>
</evidence>
<keyword evidence="6" id="KW-0963">Cytoplasm</keyword>
<dbReference type="AlphaFoldDB" id="A0A1S3JPJ3"/>
<evidence type="ECO:0000256" key="4">
    <source>
        <dbReference type="ARBA" id="ARBA00006958"/>
    </source>
</evidence>
<organism evidence="14 15">
    <name type="scientific">Lingula anatina</name>
    <name type="common">Brachiopod</name>
    <name type="synonym">Lingula unguis</name>
    <dbReference type="NCBI Taxonomy" id="7574"/>
    <lineage>
        <taxon>Eukaryota</taxon>
        <taxon>Metazoa</taxon>
        <taxon>Spiralia</taxon>
        <taxon>Lophotrochozoa</taxon>
        <taxon>Brachiopoda</taxon>
        <taxon>Linguliformea</taxon>
        <taxon>Lingulata</taxon>
        <taxon>Lingulida</taxon>
        <taxon>Linguloidea</taxon>
        <taxon>Lingulidae</taxon>
        <taxon>Lingula</taxon>
    </lineage>
</organism>
<evidence type="ECO:0000256" key="7">
    <source>
        <dbReference type="ARBA" id="ARBA00022722"/>
    </source>
</evidence>
<comment type="function">
    <text evidence="12">Transposase-derived protein that may have nuclease activity. Does not have transposase activity.</text>
</comment>
<evidence type="ECO:0000256" key="9">
    <source>
        <dbReference type="ARBA" id="ARBA00022801"/>
    </source>
</evidence>
<dbReference type="OrthoDB" id="6147640at2759"/>
<keyword evidence="14" id="KW-1185">Reference proteome</keyword>
<dbReference type="InParanoid" id="A0A1S3JPJ3"/>
<dbReference type="PRINTS" id="PR02086">
    <property type="entry name" value="PUTNUCHARBI1"/>
</dbReference>
<dbReference type="InterPro" id="IPR027806">
    <property type="entry name" value="HARBI1_dom"/>
</dbReference>
<dbReference type="Proteomes" id="UP000085678">
    <property type="component" value="Unplaced"/>
</dbReference>
<feature type="domain" description="DDE Tnp4" evidence="13">
    <location>
        <begin position="150"/>
        <end position="299"/>
    </location>
</feature>
<keyword evidence="7" id="KW-0540">Nuclease</keyword>
<protein>
    <recommendedName>
        <fullName evidence="5">Putative nuclease HARBI1</fullName>
    </recommendedName>
    <alternativeName>
        <fullName evidence="11">Harbinger transposase-derived nuclease</fullName>
    </alternativeName>
</protein>
<comment type="subcellular location">
    <subcellularLocation>
        <location evidence="3">Cytoplasm</location>
    </subcellularLocation>
    <subcellularLocation>
        <location evidence="2">Nucleus</location>
    </subcellularLocation>
</comment>
<evidence type="ECO:0000256" key="6">
    <source>
        <dbReference type="ARBA" id="ARBA00022490"/>
    </source>
</evidence>
<dbReference type="InterPro" id="IPR026103">
    <property type="entry name" value="HARBI1_animal"/>
</dbReference>
<evidence type="ECO:0000313" key="14">
    <source>
        <dbReference type="Proteomes" id="UP000085678"/>
    </source>
</evidence>
<dbReference type="RefSeq" id="XP_013412272.1">
    <property type="nucleotide sequence ID" value="XM_013556818.2"/>
</dbReference>
<comment type="similarity">
    <text evidence="4">Belongs to the HARBI1 family.</text>
</comment>
<dbReference type="Pfam" id="PF13359">
    <property type="entry name" value="DDE_Tnp_4"/>
    <property type="match status" value="1"/>
</dbReference>
<name>A0A1S3JPJ3_LINAN</name>
<dbReference type="GO" id="GO:0004518">
    <property type="term" value="F:nuclease activity"/>
    <property type="evidence" value="ECO:0007669"/>
    <property type="project" value="UniProtKB-KW"/>
</dbReference>
<dbReference type="GO" id="GO:0016787">
    <property type="term" value="F:hydrolase activity"/>
    <property type="evidence" value="ECO:0007669"/>
    <property type="project" value="UniProtKB-KW"/>
</dbReference>
<evidence type="ECO:0000256" key="3">
    <source>
        <dbReference type="ARBA" id="ARBA00004496"/>
    </source>
</evidence>
<proteinExistence type="inferred from homology"/>
<dbReference type="GeneID" id="106175014"/>
<dbReference type="InterPro" id="IPR045249">
    <property type="entry name" value="HARBI1-like"/>
</dbReference>
<keyword evidence="9" id="KW-0378">Hydrolase</keyword>
<evidence type="ECO:0000256" key="11">
    <source>
        <dbReference type="ARBA" id="ARBA00030126"/>
    </source>
</evidence>
<evidence type="ECO:0000313" key="15">
    <source>
        <dbReference type="RefSeq" id="XP_013412272.1"/>
    </source>
</evidence>
<dbReference type="KEGG" id="lak:106175014"/>
<evidence type="ECO:0000256" key="1">
    <source>
        <dbReference type="ARBA" id="ARBA00001968"/>
    </source>
</evidence>
<dbReference type="PANTHER" id="PTHR22930">
    <property type="match status" value="1"/>
</dbReference>
<gene>
    <name evidence="15" type="primary">LOC106175014</name>
</gene>
<dbReference type="GO" id="GO:0005634">
    <property type="term" value="C:nucleus"/>
    <property type="evidence" value="ECO:0007669"/>
    <property type="project" value="UniProtKB-SubCell"/>
</dbReference>
<dbReference type="OMA" id="ECTHIRI"/>
<evidence type="ECO:0000256" key="5">
    <source>
        <dbReference type="ARBA" id="ARBA00015519"/>
    </source>
</evidence>
<dbReference type="GO" id="GO:0005737">
    <property type="term" value="C:cytoplasm"/>
    <property type="evidence" value="ECO:0007669"/>
    <property type="project" value="UniProtKB-SubCell"/>
</dbReference>
<dbReference type="GO" id="GO:0046872">
    <property type="term" value="F:metal ion binding"/>
    <property type="evidence" value="ECO:0007669"/>
    <property type="project" value="UniProtKB-KW"/>
</dbReference>
<evidence type="ECO:0000256" key="10">
    <source>
        <dbReference type="ARBA" id="ARBA00023242"/>
    </source>
</evidence>
<sequence>MADVWLNRIEDNNRLQHVGGQVRREYNFDYEKYTDEEFRRRYRLTKDAFQELLRLVIPMIAPHNERGNPIPADIQLLLTLRFYATGTFQMACGDLCDISQSSASRIIKRVSEGIASLKPQFIRFPEGQELQNMKLGFWRIACFPGVVGAIDCTHIKIPSPGGVDAELYRNRKGYFSINVQAVCGYNLEMLHIVALWPGSVHDARIFDNSRLCAQLERGDTEGILLGDGGYACRLYMMTPIINPLTRPERCYNASQIRTRNTVERMFGTWKRLFPCLSMSLRTKLQTTLTIIIATATLYNFVRARNDPMDEPPPQNAPNQVVAQFPVPARGLGNAARRTIIQHGVVLAALPSIGIEQEWPGFS</sequence>